<dbReference type="GO" id="GO:0016787">
    <property type="term" value="F:hydrolase activity"/>
    <property type="evidence" value="ECO:0007669"/>
    <property type="project" value="UniProtKB-KW"/>
</dbReference>
<evidence type="ECO:0000313" key="2">
    <source>
        <dbReference type="EMBL" id="PKZ40844.1"/>
    </source>
</evidence>
<dbReference type="InterPro" id="IPR022742">
    <property type="entry name" value="Hydrolase_4"/>
</dbReference>
<dbReference type="Pfam" id="PF12146">
    <property type="entry name" value="Hydrolase_4"/>
    <property type="match status" value="1"/>
</dbReference>
<gene>
    <name evidence="2" type="ORF">CYJ76_10745</name>
</gene>
<sequence length="264" mass="27427">MPGPQTHLEDGPEGPLEVFATGRGEPVTVYAHGLAGSITSTRPFATGVVGGSVFLHQRGHGRSLAPEGGWDYGHLAADLLAVADRHGATRALGLSMGAGAITRILAEQPDRFERAVLVIPAVIDATREDAALRRMERMAALVEAGDADALEAWLLADQPAAVRDQLAVRAFCRQQAEALLSTGAAAALRALPGAHPIDDRAALAAVSAPVLVIGQEDDDAHPASVARGLGEALGNATVEVLPPGGLIWAHRKRVRELVTGFLNA</sequence>
<dbReference type="OrthoDB" id="3205934at2"/>
<keyword evidence="2" id="KW-0378">Hydrolase</keyword>
<dbReference type="EMBL" id="PKIZ01000026">
    <property type="protein sequence ID" value="PKZ40844.1"/>
    <property type="molecule type" value="Genomic_DNA"/>
</dbReference>
<proteinExistence type="predicted"/>
<dbReference type="AlphaFoldDB" id="A0A2I1P880"/>
<protein>
    <submittedName>
        <fullName evidence="2">Alpha/beta hydrolase</fullName>
    </submittedName>
</protein>
<accession>A0A2I1P880</accession>
<keyword evidence="3" id="KW-1185">Reference proteome</keyword>
<dbReference type="Proteomes" id="UP000234206">
    <property type="component" value="Unassembled WGS sequence"/>
</dbReference>
<organism evidence="2 3">
    <name type="scientific">Kytococcus schroeteri</name>
    <dbReference type="NCBI Taxonomy" id="138300"/>
    <lineage>
        <taxon>Bacteria</taxon>
        <taxon>Bacillati</taxon>
        <taxon>Actinomycetota</taxon>
        <taxon>Actinomycetes</taxon>
        <taxon>Micrococcales</taxon>
        <taxon>Kytococcaceae</taxon>
        <taxon>Kytococcus</taxon>
    </lineage>
</organism>
<evidence type="ECO:0000259" key="1">
    <source>
        <dbReference type="Pfam" id="PF12146"/>
    </source>
</evidence>
<dbReference type="Gene3D" id="3.40.50.1820">
    <property type="entry name" value="alpha/beta hydrolase"/>
    <property type="match status" value="1"/>
</dbReference>
<reference evidence="2 3" key="1">
    <citation type="submission" date="2017-12" db="EMBL/GenBank/DDBJ databases">
        <title>Phylogenetic diversity of female urinary microbiome.</title>
        <authorList>
            <person name="Thomas-White K."/>
            <person name="Wolfe A.J."/>
        </authorList>
    </citation>
    <scope>NUCLEOTIDE SEQUENCE [LARGE SCALE GENOMIC DNA]</scope>
    <source>
        <strain evidence="2 3">UMB1298</strain>
    </source>
</reference>
<evidence type="ECO:0000313" key="3">
    <source>
        <dbReference type="Proteomes" id="UP000234206"/>
    </source>
</evidence>
<dbReference type="SUPFAM" id="SSF53474">
    <property type="entry name" value="alpha/beta-Hydrolases"/>
    <property type="match status" value="1"/>
</dbReference>
<dbReference type="InterPro" id="IPR029058">
    <property type="entry name" value="AB_hydrolase_fold"/>
</dbReference>
<name>A0A2I1P880_9MICO</name>
<feature type="domain" description="Serine aminopeptidase S33" evidence="1">
    <location>
        <begin position="53"/>
        <end position="236"/>
    </location>
</feature>
<dbReference type="RefSeq" id="WP_101850079.1">
    <property type="nucleotide sequence ID" value="NZ_PKIZ01000026.1"/>
</dbReference>
<comment type="caution">
    <text evidence="2">The sequence shown here is derived from an EMBL/GenBank/DDBJ whole genome shotgun (WGS) entry which is preliminary data.</text>
</comment>